<dbReference type="Pfam" id="PF12802">
    <property type="entry name" value="MarR_2"/>
    <property type="match status" value="1"/>
</dbReference>
<organism evidence="5 6">
    <name type="scientific">Staphylococcus simulans UMC-CNS-990</name>
    <dbReference type="NCBI Taxonomy" id="1405498"/>
    <lineage>
        <taxon>Bacteria</taxon>
        <taxon>Bacillati</taxon>
        <taxon>Bacillota</taxon>
        <taxon>Bacilli</taxon>
        <taxon>Bacillales</taxon>
        <taxon>Staphylococcaceae</taxon>
        <taxon>Staphylococcus</taxon>
    </lineage>
</organism>
<protein>
    <recommendedName>
        <fullName evidence="4">HTH marR-type domain-containing protein</fullName>
    </recommendedName>
</protein>
<evidence type="ECO:0000256" key="2">
    <source>
        <dbReference type="ARBA" id="ARBA00023125"/>
    </source>
</evidence>
<sequence>MATTIQYLLRMITNEMKVKADQLLGVYDITLEQAQTLRYIFESDTGVIPQNDLIHIFNRKGPTVSSALRSLENKNLIERISDKNDTRKKDVVLTAVAKKDVREIIEILDEVESTLFLDIPKADQAALKEILFKMKDNLNTLNEEDKEF</sequence>
<dbReference type="PANTHER" id="PTHR42756:SF1">
    <property type="entry name" value="TRANSCRIPTIONAL REPRESSOR OF EMRAB OPERON"/>
    <property type="match status" value="1"/>
</dbReference>
<dbReference type="Gene3D" id="1.10.10.10">
    <property type="entry name" value="Winged helix-like DNA-binding domain superfamily/Winged helix DNA-binding domain"/>
    <property type="match status" value="1"/>
</dbReference>
<proteinExistence type="predicted"/>
<feature type="domain" description="HTH marR-type" evidence="4">
    <location>
        <begin position="2"/>
        <end position="136"/>
    </location>
</feature>
<dbReference type="PROSITE" id="PS50995">
    <property type="entry name" value="HTH_MARR_2"/>
    <property type="match status" value="1"/>
</dbReference>
<evidence type="ECO:0000313" key="6">
    <source>
        <dbReference type="Proteomes" id="UP000017131"/>
    </source>
</evidence>
<dbReference type="InterPro" id="IPR000835">
    <property type="entry name" value="HTH_MarR-typ"/>
</dbReference>
<dbReference type="GeneID" id="77330823"/>
<dbReference type="Proteomes" id="UP000017131">
    <property type="component" value="Unassembled WGS sequence"/>
</dbReference>
<keyword evidence="3" id="KW-0804">Transcription</keyword>
<evidence type="ECO:0000256" key="3">
    <source>
        <dbReference type="ARBA" id="ARBA00023163"/>
    </source>
</evidence>
<dbReference type="RefSeq" id="WP_002479711.1">
    <property type="nucleotide sequence ID" value="NZ_AXDY01000002.1"/>
</dbReference>
<keyword evidence="1" id="KW-0805">Transcription regulation</keyword>
<dbReference type="InterPro" id="IPR036390">
    <property type="entry name" value="WH_DNA-bd_sf"/>
</dbReference>
<comment type="caution">
    <text evidence="5">The sequence shown here is derived from an EMBL/GenBank/DDBJ whole genome shotgun (WGS) entry which is preliminary data.</text>
</comment>
<dbReference type="SUPFAM" id="SSF46785">
    <property type="entry name" value="Winged helix' DNA-binding domain"/>
    <property type="match status" value="1"/>
</dbReference>
<dbReference type="PANTHER" id="PTHR42756">
    <property type="entry name" value="TRANSCRIPTIONAL REGULATOR, MARR"/>
    <property type="match status" value="1"/>
</dbReference>
<evidence type="ECO:0000256" key="1">
    <source>
        <dbReference type="ARBA" id="ARBA00023015"/>
    </source>
</evidence>
<evidence type="ECO:0000259" key="4">
    <source>
        <dbReference type="PROSITE" id="PS50995"/>
    </source>
</evidence>
<keyword evidence="2" id="KW-0238">DNA-binding</keyword>
<dbReference type="SMART" id="SM00347">
    <property type="entry name" value="HTH_MARR"/>
    <property type="match status" value="1"/>
</dbReference>
<dbReference type="EMBL" id="AXDY01000002">
    <property type="protein sequence ID" value="ERS94379.1"/>
    <property type="molecule type" value="Genomic_DNA"/>
</dbReference>
<evidence type="ECO:0000313" key="5">
    <source>
        <dbReference type="EMBL" id="ERS94379.1"/>
    </source>
</evidence>
<accession>A0ABN0PFC2</accession>
<reference evidence="5 6" key="1">
    <citation type="journal article" date="2013" name="Genome Announc.">
        <title>Draft Genome Sequence of Staphylococcus simulans UMC-CNS-990, Isolated from a Case of Chronic Bovine Mastitis.</title>
        <authorList>
            <person name="Calcutt M.J."/>
            <person name="Foecking M.F."/>
            <person name="Hsieh H.Y."/>
            <person name="Perry J."/>
            <person name="Stewart G.C."/>
            <person name="Middleton J.R."/>
        </authorList>
    </citation>
    <scope>NUCLEOTIDE SEQUENCE [LARGE SCALE GENOMIC DNA]</scope>
    <source>
        <strain evidence="5 6">UMC-CNS-990</strain>
    </source>
</reference>
<keyword evidence="6" id="KW-1185">Reference proteome</keyword>
<dbReference type="InterPro" id="IPR036388">
    <property type="entry name" value="WH-like_DNA-bd_sf"/>
</dbReference>
<name>A0ABN0PFC2_STASI</name>
<gene>
    <name evidence="5" type="ORF">SSIM_02690</name>
</gene>